<dbReference type="PANTHER" id="PTHR10196">
    <property type="entry name" value="SUGAR KINASE"/>
    <property type="match status" value="1"/>
</dbReference>
<comment type="activity regulation">
    <text evidence="9">Inhibited by fructose 1,6-bisphosphate (FBP).</text>
</comment>
<dbReference type="InterPro" id="IPR005999">
    <property type="entry name" value="Glycerol_kin"/>
</dbReference>
<dbReference type="AlphaFoldDB" id="A0A1E8CFW4"/>
<comment type="similarity">
    <text evidence="2 9">Belongs to the FGGY kinase family.</text>
</comment>
<sequence>MSHYLLAIDQGTTSSRAIIFSREGKAVSSAQYDFEQHYPNDGWVEHDPEDIWQTCLQSCRDALSAGQLDAGDIASIGITNQRETTVIWNRKTGKAIHRAIVWQDRRTAAYCQTIKTRLINEGRGQLIQERTGLLPDAYFSASKINWILSNVEGARAAAEAGELAFGTVDSFLLWRLTNGQRHCTDASNASRTMLFNIHTQQWDPELLALFDIPASLLPEVLDSAADFGNSDRKWLGHAIPIGGIAGDQQAAAFGQACFSAGMTKSTYGTGCFLLMNTGEKVLQSRHNLLSTVAYRLEGKVSYAMEGSIFMAGATMQWLRDKMHFFADSADSEAMAAQAQAGLSLMFVPAFTGLGAPWWDPDARGAIYGLTRDTGIPDIVTAAMMSVCYQTKDLQKAMESDGLRPTTFRVDGGMAANNFVVQKLADLLGCEVDRPQITETTALGAAYLAGLQCGFYSTLDDISRLWQLERSFTPAQNKDWRDRHYARWLDAVQRTRSDHSRQTLDQETSS</sequence>
<dbReference type="EMBL" id="MASR01000003">
    <property type="protein sequence ID" value="OFE11245.1"/>
    <property type="molecule type" value="Genomic_DNA"/>
</dbReference>
<evidence type="ECO:0000256" key="6">
    <source>
        <dbReference type="ARBA" id="ARBA00022798"/>
    </source>
</evidence>
<dbReference type="UniPathway" id="UPA00618">
    <property type="reaction ID" value="UER00672"/>
</dbReference>
<evidence type="ECO:0000256" key="5">
    <source>
        <dbReference type="ARBA" id="ARBA00022777"/>
    </source>
</evidence>
<evidence type="ECO:0000259" key="11">
    <source>
        <dbReference type="Pfam" id="PF02782"/>
    </source>
</evidence>
<dbReference type="GO" id="GO:0019563">
    <property type="term" value="P:glycerol catabolic process"/>
    <property type="evidence" value="ECO:0007669"/>
    <property type="project" value="UniProtKB-UniRule"/>
</dbReference>
<dbReference type="FunFam" id="3.30.420.40:FF:000008">
    <property type="entry name" value="Glycerol kinase"/>
    <property type="match status" value="1"/>
</dbReference>
<comment type="catalytic activity">
    <reaction evidence="8 9">
        <text>glycerol + ATP = sn-glycerol 3-phosphate + ADP + H(+)</text>
        <dbReference type="Rhea" id="RHEA:21644"/>
        <dbReference type="ChEBI" id="CHEBI:15378"/>
        <dbReference type="ChEBI" id="CHEBI:17754"/>
        <dbReference type="ChEBI" id="CHEBI:30616"/>
        <dbReference type="ChEBI" id="CHEBI:57597"/>
        <dbReference type="ChEBI" id="CHEBI:456216"/>
        <dbReference type="EC" id="2.7.1.30"/>
    </reaction>
</comment>
<feature type="binding site" evidence="9">
    <location>
        <position position="13"/>
    </location>
    <ligand>
        <name>ATP</name>
        <dbReference type="ChEBI" id="CHEBI:30616"/>
    </ligand>
</feature>
<feature type="binding site" evidence="9">
    <location>
        <position position="316"/>
    </location>
    <ligand>
        <name>ATP</name>
        <dbReference type="ChEBI" id="CHEBI:30616"/>
    </ligand>
</feature>
<feature type="binding site" evidence="9">
    <location>
        <position position="16"/>
    </location>
    <ligand>
        <name>ADP</name>
        <dbReference type="ChEBI" id="CHEBI:456216"/>
    </ligand>
</feature>
<accession>A0A1E8CFW4</accession>
<keyword evidence="13" id="KW-1185">Reference proteome</keyword>
<dbReference type="HAMAP" id="MF_00186">
    <property type="entry name" value="Glycerol_kin"/>
    <property type="match status" value="1"/>
</dbReference>
<evidence type="ECO:0000256" key="9">
    <source>
        <dbReference type="HAMAP-Rule" id="MF_00186"/>
    </source>
</evidence>
<feature type="binding site" evidence="9">
    <location>
        <position position="12"/>
    </location>
    <ligand>
        <name>ADP</name>
        <dbReference type="ChEBI" id="CHEBI:456216"/>
    </ligand>
</feature>
<comment type="function">
    <text evidence="9">Key enzyme in the regulation of glycerol uptake and metabolism. Catalyzes the phosphorylation of glycerol to yield sn-glycerol 3-phosphate.</text>
</comment>
<evidence type="ECO:0000256" key="3">
    <source>
        <dbReference type="ARBA" id="ARBA00022679"/>
    </source>
</evidence>
<feature type="binding site" evidence="9">
    <location>
        <position position="269"/>
    </location>
    <ligand>
        <name>ADP</name>
        <dbReference type="ChEBI" id="CHEBI:456216"/>
    </ligand>
</feature>
<dbReference type="STRING" id="1524254.PHACT_15535"/>
<keyword evidence="7 9" id="KW-0067">ATP-binding</keyword>
<feature type="binding site" evidence="9">
    <location>
        <position position="83"/>
    </location>
    <ligand>
        <name>sn-glycerol 3-phosphate</name>
        <dbReference type="ChEBI" id="CHEBI:57597"/>
    </ligand>
</feature>
<feature type="binding site" evidence="9">
    <location>
        <position position="12"/>
    </location>
    <ligand>
        <name>ATP</name>
        <dbReference type="ChEBI" id="CHEBI:30616"/>
    </ligand>
</feature>
<keyword evidence="4 9" id="KW-0547">Nucleotide-binding</keyword>
<dbReference type="Proteomes" id="UP000175669">
    <property type="component" value="Unassembled WGS sequence"/>
</dbReference>
<feature type="binding site" evidence="9">
    <location>
        <position position="416"/>
    </location>
    <ligand>
        <name>ADP</name>
        <dbReference type="ChEBI" id="CHEBI:456216"/>
    </ligand>
</feature>
<feature type="binding site" evidence="9">
    <location>
        <position position="82"/>
    </location>
    <ligand>
        <name>glycerol</name>
        <dbReference type="ChEBI" id="CHEBI:17754"/>
    </ligand>
</feature>
<feature type="domain" description="Carbohydrate kinase FGGY C-terminal" evidence="11">
    <location>
        <begin position="265"/>
        <end position="450"/>
    </location>
</feature>
<dbReference type="FunFam" id="3.30.420.40:FF:000007">
    <property type="entry name" value="Glycerol kinase"/>
    <property type="match status" value="1"/>
</dbReference>
<feature type="binding site" evidence="9">
    <location>
        <position position="412"/>
    </location>
    <ligand>
        <name>ATP</name>
        <dbReference type="ChEBI" id="CHEBI:30616"/>
    </ligand>
</feature>
<feature type="binding site" evidence="9">
    <location>
        <position position="247"/>
    </location>
    <ligand>
        <name>glycerol</name>
        <dbReference type="ChEBI" id="CHEBI:17754"/>
    </ligand>
</feature>
<reference evidence="13" key="1">
    <citation type="submission" date="2016-07" db="EMBL/GenBank/DDBJ databases">
        <authorList>
            <person name="Florea S."/>
            <person name="Webb J.S."/>
            <person name="Jaromczyk J."/>
            <person name="Schardl C.L."/>
        </authorList>
    </citation>
    <scope>NUCLEOTIDE SEQUENCE [LARGE SCALE GENOMIC DNA]</scope>
    <source>
        <strain evidence="13">KCTC 42131</strain>
    </source>
</reference>
<dbReference type="Pfam" id="PF02782">
    <property type="entry name" value="FGGY_C"/>
    <property type="match status" value="1"/>
</dbReference>
<dbReference type="GO" id="GO:0005829">
    <property type="term" value="C:cytosol"/>
    <property type="evidence" value="ECO:0007669"/>
    <property type="project" value="TreeGrafter"/>
</dbReference>
<dbReference type="InterPro" id="IPR043129">
    <property type="entry name" value="ATPase_NBD"/>
</dbReference>
<comment type="pathway">
    <text evidence="1 9">Polyol metabolism; glycerol degradation via glycerol kinase pathway; sn-glycerol 3-phosphate from glycerol: step 1/1.</text>
</comment>
<comment type="caution">
    <text evidence="12">The sequence shown here is derived from an EMBL/GenBank/DDBJ whole genome shotgun (WGS) entry which is preliminary data.</text>
</comment>
<evidence type="ECO:0000256" key="4">
    <source>
        <dbReference type="ARBA" id="ARBA00022741"/>
    </source>
</evidence>
<dbReference type="EC" id="2.7.1.30" evidence="9"/>
<dbReference type="InterPro" id="IPR018484">
    <property type="entry name" value="FGGY_N"/>
</dbReference>
<evidence type="ECO:0000256" key="2">
    <source>
        <dbReference type="ARBA" id="ARBA00009156"/>
    </source>
</evidence>
<dbReference type="NCBIfam" id="TIGR01311">
    <property type="entry name" value="glycerol_kin"/>
    <property type="match status" value="1"/>
</dbReference>
<keyword evidence="5 9" id="KW-0418">Kinase</keyword>
<feature type="binding site" evidence="9">
    <location>
        <position position="138"/>
    </location>
    <ligand>
        <name>glycerol</name>
        <dbReference type="ChEBI" id="CHEBI:17754"/>
    </ligand>
</feature>
<dbReference type="Gene3D" id="3.30.420.40">
    <property type="match status" value="2"/>
</dbReference>
<keyword evidence="6 9" id="KW-0319">Glycerol metabolism</keyword>
<feature type="binding site" evidence="9">
    <location>
        <position position="248"/>
    </location>
    <ligand>
        <name>glycerol</name>
        <dbReference type="ChEBI" id="CHEBI:17754"/>
    </ligand>
</feature>
<dbReference type="PANTHER" id="PTHR10196:SF78">
    <property type="entry name" value="GLYCEROL KINASE"/>
    <property type="match status" value="1"/>
</dbReference>
<feature type="binding site" evidence="9">
    <location>
        <position position="12"/>
    </location>
    <ligand>
        <name>sn-glycerol 3-phosphate</name>
        <dbReference type="ChEBI" id="CHEBI:57597"/>
    </ligand>
</feature>
<organism evidence="12 13">
    <name type="scientific">Pseudohongiella acticola</name>
    <dbReference type="NCBI Taxonomy" id="1524254"/>
    <lineage>
        <taxon>Bacteria</taxon>
        <taxon>Pseudomonadati</taxon>
        <taxon>Pseudomonadota</taxon>
        <taxon>Gammaproteobacteria</taxon>
        <taxon>Pseudomonadales</taxon>
        <taxon>Pseudohongiellaceae</taxon>
        <taxon>Pseudohongiella</taxon>
    </lineage>
</organism>
<dbReference type="Pfam" id="PF00370">
    <property type="entry name" value="FGGY_N"/>
    <property type="match status" value="1"/>
</dbReference>
<feature type="binding site" evidence="9">
    <location>
        <position position="82"/>
    </location>
    <ligand>
        <name>sn-glycerol 3-phosphate</name>
        <dbReference type="ChEBI" id="CHEBI:57597"/>
    </ligand>
</feature>
<evidence type="ECO:0000256" key="7">
    <source>
        <dbReference type="ARBA" id="ARBA00022840"/>
    </source>
</evidence>
<dbReference type="GO" id="GO:0005524">
    <property type="term" value="F:ATP binding"/>
    <property type="evidence" value="ECO:0007669"/>
    <property type="project" value="UniProtKB-UniRule"/>
</dbReference>
<dbReference type="SUPFAM" id="SSF53067">
    <property type="entry name" value="Actin-like ATPase domain"/>
    <property type="match status" value="2"/>
</dbReference>
<dbReference type="NCBIfam" id="NF000756">
    <property type="entry name" value="PRK00047.1"/>
    <property type="match status" value="1"/>
</dbReference>
<feature type="binding site" evidence="9">
    <location>
        <position position="412"/>
    </location>
    <ligand>
        <name>ADP</name>
        <dbReference type="ChEBI" id="CHEBI:456216"/>
    </ligand>
</feature>
<name>A0A1E8CFW4_9GAMM</name>
<feature type="binding site" evidence="9">
    <location>
        <position position="138"/>
    </location>
    <ligand>
        <name>sn-glycerol 3-phosphate</name>
        <dbReference type="ChEBI" id="CHEBI:57597"/>
    </ligand>
</feature>
<gene>
    <name evidence="9" type="primary">glpK</name>
    <name evidence="12" type="ORF">PHACT_15535</name>
</gene>
<dbReference type="GO" id="GO:0006072">
    <property type="term" value="P:glycerol-3-phosphate metabolic process"/>
    <property type="evidence" value="ECO:0007669"/>
    <property type="project" value="InterPro"/>
</dbReference>
<dbReference type="PIRSF" id="PIRSF000538">
    <property type="entry name" value="GlpK"/>
    <property type="match status" value="1"/>
</dbReference>
<dbReference type="RefSeq" id="WP_070119180.1">
    <property type="nucleotide sequence ID" value="NZ_MASR01000003.1"/>
</dbReference>
<evidence type="ECO:0000256" key="8">
    <source>
        <dbReference type="ARBA" id="ARBA00052101"/>
    </source>
</evidence>
<feature type="domain" description="Carbohydrate kinase FGGY N-terminal" evidence="10">
    <location>
        <begin position="4"/>
        <end position="254"/>
    </location>
</feature>
<protein>
    <recommendedName>
        <fullName evidence="9">Glycerol kinase</fullName>
        <ecNumber evidence="9">2.7.1.30</ecNumber>
    </recommendedName>
    <alternativeName>
        <fullName evidence="9">ATP:glycerol 3-phosphotransferase</fullName>
    </alternativeName>
    <alternativeName>
        <fullName evidence="9">Glycerokinase</fullName>
        <shortName evidence="9">GK</shortName>
    </alternativeName>
</protein>
<feature type="binding site" evidence="9">
    <location>
        <position position="312"/>
    </location>
    <ligand>
        <name>ATP</name>
        <dbReference type="ChEBI" id="CHEBI:30616"/>
    </ligand>
</feature>
<dbReference type="GO" id="GO:0004370">
    <property type="term" value="F:glycerol kinase activity"/>
    <property type="evidence" value="ECO:0007669"/>
    <property type="project" value="UniProtKB-UniRule"/>
</dbReference>
<feature type="binding site" evidence="9">
    <location>
        <position position="247"/>
    </location>
    <ligand>
        <name>sn-glycerol 3-phosphate</name>
        <dbReference type="ChEBI" id="CHEBI:57597"/>
    </ligand>
</feature>
<evidence type="ECO:0000313" key="13">
    <source>
        <dbReference type="Proteomes" id="UP000175669"/>
    </source>
</evidence>
<evidence type="ECO:0000256" key="1">
    <source>
        <dbReference type="ARBA" id="ARBA00005190"/>
    </source>
</evidence>
<feature type="binding site" evidence="9">
    <location>
        <position position="269"/>
    </location>
    <ligand>
        <name>ATP</name>
        <dbReference type="ChEBI" id="CHEBI:30616"/>
    </ligand>
</feature>
<evidence type="ECO:0000313" key="12">
    <source>
        <dbReference type="EMBL" id="OFE11245.1"/>
    </source>
</evidence>
<dbReference type="InterPro" id="IPR018485">
    <property type="entry name" value="FGGY_C"/>
</dbReference>
<dbReference type="OrthoDB" id="9805576at2"/>
<dbReference type="InterPro" id="IPR000577">
    <property type="entry name" value="Carb_kinase_FGGY"/>
</dbReference>
<dbReference type="CDD" id="cd07786">
    <property type="entry name" value="FGGY_EcGK_like"/>
    <property type="match status" value="1"/>
</dbReference>
<proteinExistence type="inferred from homology"/>
<feature type="binding site" evidence="9">
    <location>
        <position position="83"/>
    </location>
    <ligand>
        <name>glycerol</name>
        <dbReference type="ChEBI" id="CHEBI:17754"/>
    </ligand>
</feature>
<feature type="binding site" evidence="9">
    <location>
        <position position="14"/>
    </location>
    <ligand>
        <name>ATP</name>
        <dbReference type="ChEBI" id="CHEBI:30616"/>
    </ligand>
</feature>
<evidence type="ECO:0000259" key="10">
    <source>
        <dbReference type="Pfam" id="PF00370"/>
    </source>
</evidence>
<keyword evidence="3 9" id="KW-0808">Transferase</keyword>
<feature type="binding site" evidence="9">
    <location>
        <position position="312"/>
    </location>
    <ligand>
        <name>ADP</name>
        <dbReference type="ChEBI" id="CHEBI:456216"/>
    </ligand>
</feature>